<reference evidence="2" key="1">
    <citation type="submission" date="2019-10" db="EMBL/GenBank/DDBJ databases">
        <authorList>
            <consortium name="DOE Joint Genome Institute"/>
            <person name="Kuo A."/>
            <person name="Miyauchi S."/>
            <person name="Kiss E."/>
            <person name="Drula E."/>
            <person name="Kohler A."/>
            <person name="Sanchez-Garcia M."/>
            <person name="Andreopoulos B."/>
            <person name="Barry K.W."/>
            <person name="Bonito G."/>
            <person name="Buee M."/>
            <person name="Carver A."/>
            <person name="Chen C."/>
            <person name="Cichocki N."/>
            <person name="Clum A."/>
            <person name="Culley D."/>
            <person name="Crous P.W."/>
            <person name="Fauchery L."/>
            <person name="Girlanda M."/>
            <person name="Hayes R."/>
            <person name="Keri Z."/>
            <person name="LaButti K."/>
            <person name="Lipzen A."/>
            <person name="Lombard V."/>
            <person name="Magnuson J."/>
            <person name="Maillard F."/>
            <person name="Morin E."/>
            <person name="Murat C."/>
            <person name="Nolan M."/>
            <person name="Ohm R."/>
            <person name="Pangilinan J."/>
            <person name="Pereira M."/>
            <person name="Perotto S."/>
            <person name="Peter M."/>
            <person name="Riley R."/>
            <person name="Sitrit Y."/>
            <person name="Stielow B."/>
            <person name="Szollosi G."/>
            <person name="Zifcakova L."/>
            <person name="Stursova M."/>
            <person name="Spatafora J.W."/>
            <person name="Tedersoo L."/>
            <person name="Vaario L.-M."/>
            <person name="Yamada A."/>
            <person name="Yan M."/>
            <person name="Wang P."/>
            <person name="Xu J."/>
            <person name="Bruns T."/>
            <person name="Baldrian P."/>
            <person name="Vilgalys R."/>
            <person name="Henrissat B."/>
            <person name="Grigoriev I.V."/>
            <person name="Hibbett D."/>
            <person name="Nagy L.G."/>
            <person name="Martin F.M."/>
        </authorList>
    </citation>
    <scope>NUCLEOTIDE SEQUENCE</scope>
    <source>
        <strain evidence="2">BED1</strain>
    </source>
</reference>
<keyword evidence="3" id="KW-1185">Reference proteome</keyword>
<dbReference type="Proteomes" id="UP001194468">
    <property type="component" value="Unassembled WGS sequence"/>
</dbReference>
<comment type="caution">
    <text evidence="2">The sequence shown here is derived from an EMBL/GenBank/DDBJ whole genome shotgun (WGS) entry which is preliminary data.</text>
</comment>
<proteinExistence type="predicted"/>
<protein>
    <submittedName>
        <fullName evidence="2">Uncharacterized protein</fullName>
    </submittedName>
</protein>
<gene>
    <name evidence="2" type="ORF">L210DRAFT_3653330</name>
</gene>
<sequence>MDTPSIPRSHKLPLGSLFPITDVDVDDLLTSMEGKYTVTNGPKCAIEQYDVDRRETFVLTRIPLRYENLVRRFLYRGRILRKLVSMQVDNQVWKPDYRDAAVTNAAYHMQVLQFCMPAFREAAVRAEMGEDLNVTFFDIYMAEEYYVRRHEPAAVNRWQRNTPGINLRTVDVFRLDWTLNRVSCGMDWEGERNRWNTSAISPKGWENIADSAARIFEEWYDHPYAMYEGEQRIYCGDVLAELHTSPDRANSNLGSDGDAGGDGDGNGGTDVGDVEDLLNDQRAMGDGDGDDDASDPHVPITVPTRCHVI</sequence>
<reference evidence="2" key="2">
    <citation type="journal article" date="2020" name="Nat. Commun.">
        <title>Large-scale genome sequencing of mycorrhizal fungi provides insights into the early evolution of symbiotic traits.</title>
        <authorList>
            <person name="Miyauchi S."/>
            <person name="Kiss E."/>
            <person name="Kuo A."/>
            <person name="Drula E."/>
            <person name="Kohler A."/>
            <person name="Sanchez-Garcia M."/>
            <person name="Morin E."/>
            <person name="Andreopoulos B."/>
            <person name="Barry K.W."/>
            <person name="Bonito G."/>
            <person name="Buee M."/>
            <person name="Carver A."/>
            <person name="Chen C."/>
            <person name="Cichocki N."/>
            <person name="Clum A."/>
            <person name="Culley D."/>
            <person name="Crous P.W."/>
            <person name="Fauchery L."/>
            <person name="Girlanda M."/>
            <person name="Hayes R.D."/>
            <person name="Keri Z."/>
            <person name="LaButti K."/>
            <person name="Lipzen A."/>
            <person name="Lombard V."/>
            <person name="Magnuson J."/>
            <person name="Maillard F."/>
            <person name="Murat C."/>
            <person name="Nolan M."/>
            <person name="Ohm R.A."/>
            <person name="Pangilinan J."/>
            <person name="Pereira M.F."/>
            <person name="Perotto S."/>
            <person name="Peter M."/>
            <person name="Pfister S."/>
            <person name="Riley R."/>
            <person name="Sitrit Y."/>
            <person name="Stielow J.B."/>
            <person name="Szollosi G."/>
            <person name="Zifcakova L."/>
            <person name="Stursova M."/>
            <person name="Spatafora J.W."/>
            <person name="Tedersoo L."/>
            <person name="Vaario L.M."/>
            <person name="Yamada A."/>
            <person name="Yan M."/>
            <person name="Wang P."/>
            <person name="Xu J."/>
            <person name="Bruns T."/>
            <person name="Baldrian P."/>
            <person name="Vilgalys R."/>
            <person name="Dunand C."/>
            <person name="Henrissat B."/>
            <person name="Grigoriev I.V."/>
            <person name="Hibbett D."/>
            <person name="Nagy L.G."/>
            <person name="Martin F.M."/>
        </authorList>
    </citation>
    <scope>NUCLEOTIDE SEQUENCE</scope>
    <source>
        <strain evidence="2">BED1</strain>
    </source>
</reference>
<dbReference type="EMBL" id="WHUW01000099">
    <property type="protein sequence ID" value="KAF8425018.1"/>
    <property type="molecule type" value="Genomic_DNA"/>
</dbReference>
<organism evidence="2 3">
    <name type="scientific">Boletus edulis BED1</name>
    <dbReference type="NCBI Taxonomy" id="1328754"/>
    <lineage>
        <taxon>Eukaryota</taxon>
        <taxon>Fungi</taxon>
        <taxon>Dikarya</taxon>
        <taxon>Basidiomycota</taxon>
        <taxon>Agaricomycotina</taxon>
        <taxon>Agaricomycetes</taxon>
        <taxon>Agaricomycetidae</taxon>
        <taxon>Boletales</taxon>
        <taxon>Boletineae</taxon>
        <taxon>Boletaceae</taxon>
        <taxon>Boletoideae</taxon>
        <taxon>Boletus</taxon>
    </lineage>
</organism>
<feature type="compositionally biased region" description="Gly residues" evidence="1">
    <location>
        <begin position="257"/>
        <end position="270"/>
    </location>
</feature>
<dbReference type="AlphaFoldDB" id="A0AAD4BEH4"/>
<evidence type="ECO:0000313" key="3">
    <source>
        <dbReference type="Proteomes" id="UP001194468"/>
    </source>
</evidence>
<evidence type="ECO:0000256" key="1">
    <source>
        <dbReference type="SAM" id="MobiDB-lite"/>
    </source>
</evidence>
<evidence type="ECO:0000313" key="2">
    <source>
        <dbReference type="EMBL" id="KAF8425018.1"/>
    </source>
</evidence>
<name>A0AAD4BEH4_BOLED</name>
<accession>A0AAD4BEH4</accession>
<feature type="region of interest" description="Disordered" evidence="1">
    <location>
        <begin position="246"/>
        <end position="303"/>
    </location>
</feature>